<evidence type="ECO:0000259" key="4">
    <source>
        <dbReference type="Pfam" id="PF13649"/>
    </source>
</evidence>
<dbReference type="CDD" id="cd02440">
    <property type="entry name" value="AdoMet_MTases"/>
    <property type="match status" value="1"/>
</dbReference>
<dbReference type="RefSeq" id="WP_028106153.1">
    <property type="nucleotide sequence ID" value="NZ_LVVL01000001.1"/>
</dbReference>
<dbReference type="SUPFAM" id="SSF53335">
    <property type="entry name" value="S-adenosyl-L-methionine-dependent methyltransferases"/>
    <property type="match status" value="1"/>
</dbReference>
<dbReference type="InterPro" id="IPR041698">
    <property type="entry name" value="Methyltransf_25"/>
</dbReference>
<organism evidence="5 6">
    <name type="scientific">Exiguobacterium undae</name>
    <dbReference type="NCBI Taxonomy" id="169177"/>
    <lineage>
        <taxon>Bacteria</taxon>
        <taxon>Bacillati</taxon>
        <taxon>Bacillota</taxon>
        <taxon>Bacilli</taxon>
        <taxon>Bacillales</taxon>
        <taxon>Bacillales Family XII. Incertae Sedis</taxon>
        <taxon>Exiguobacterium</taxon>
    </lineage>
</organism>
<dbReference type="GO" id="GO:0008168">
    <property type="term" value="F:methyltransferase activity"/>
    <property type="evidence" value="ECO:0007669"/>
    <property type="project" value="UniProtKB-KW"/>
</dbReference>
<sequence length="234" mass="26858">MKETIRTQDDILNMLDALLREPTAFWDSFYEDRTKRIPFFVDKPDENLVAYVEQRQLPLTRVLELGSGPGRNALYLAERGSQVDAIDLAQSSIDWANERANERQLDVRFRQGNLFELSIEDGAYDFVYDSGCFHHIAPHRRHDYIRVVTEALRPGGCFALTCFVEGGQYGGSDMTDWDVYRQRSLQGGLGFTEDKLRSIFDTFDVLEIRLMQEAAPTDPVFGLSGLWTALFQKR</sequence>
<feature type="domain" description="Methyltransferase" evidence="4">
    <location>
        <begin position="62"/>
        <end position="156"/>
    </location>
</feature>
<evidence type="ECO:0000313" key="6">
    <source>
        <dbReference type="Proteomes" id="UP000078447"/>
    </source>
</evidence>
<keyword evidence="3" id="KW-0949">S-adenosyl-L-methionine</keyword>
<dbReference type="GO" id="GO:0032259">
    <property type="term" value="P:methylation"/>
    <property type="evidence" value="ECO:0007669"/>
    <property type="project" value="UniProtKB-KW"/>
</dbReference>
<dbReference type="EMBL" id="LVVL01000001">
    <property type="protein sequence ID" value="OAN15287.1"/>
    <property type="molecule type" value="Genomic_DNA"/>
</dbReference>
<evidence type="ECO:0000256" key="2">
    <source>
        <dbReference type="ARBA" id="ARBA00022679"/>
    </source>
</evidence>
<dbReference type="PANTHER" id="PTHR43464">
    <property type="entry name" value="METHYLTRANSFERASE"/>
    <property type="match status" value="1"/>
</dbReference>
<proteinExistence type="predicted"/>
<gene>
    <name evidence="5" type="ORF">A3783_04930</name>
</gene>
<keyword evidence="1 5" id="KW-0489">Methyltransferase</keyword>
<reference evidence="5 6" key="1">
    <citation type="submission" date="2016-03" db="EMBL/GenBank/DDBJ databases">
        <authorList>
            <person name="Cho S.-Y."/>
            <person name="Lim S."/>
            <person name="Kim H."/>
            <person name="Soh E.H."/>
            <person name="Moon J.S."/>
        </authorList>
    </citation>
    <scope>NUCLEOTIDE SEQUENCE [LARGE SCALE GENOMIC DNA]</scope>
    <source>
        <strain evidence="5 6">KCTC 3810</strain>
    </source>
</reference>
<accession>A0ABX2VAN8</accession>
<keyword evidence="2" id="KW-0808">Transferase</keyword>
<comment type="caution">
    <text evidence="5">The sequence shown here is derived from an EMBL/GenBank/DDBJ whole genome shotgun (WGS) entry which is preliminary data.</text>
</comment>
<dbReference type="PANTHER" id="PTHR43464:SF19">
    <property type="entry name" value="UBIQUINONE BIOSYNTHESIS O-METHYLTRANSFERASE, MITOCHONDRIAL"/>
    <property type="match status" value="1"/>
</dbReference>
<name>A0ABX2VAN8_9BACL</name>
<dbReference type="Proteomes" id="UP000078447">
    <property type="component" value="Unassembled WGS sequence"/>
</dbReference>
<dbReference type="InterPro" id="IPR029063">
    <property type="entry name" value="SAM-dependent_MTases_sf"/>
</dbReference>
<evidence type="ECO:0000313" key="5">
    <source>
        <dbReference type="EMBL" id="OAN15287.1"/>
    </source>
</evidence>
<protein>
    <submittedName>
        <fullName evidence="5">Methyltransferase</fullName>
    </submittedName>
</protein>
<evidence type="ECO:0000256" key="1">
    <source>
        <dbReference type="ARBA" id="ARBA00022603"/>
    </source>
</evidence>
<dbReference type="Pfam" id="PF13649">
    <property type="entry name" value="Methyltransf_25"/>
    <property type="match status" value="1"/>
</dbReference>
<evidence type="ECO:0000256" key="3">
    <source>
        <dbReference type="ARBA" id="ARBA00022691"/>
    </source>
</evidence>
<keyword evidence="6" id="KW-1185">Reference proteome</keyword>
<dbReference type="Gene3D" id="3.40.50.150">
    <property type="entry name" value="Vaccinia Virus protein VP39"/>
    <property type="match status" value="1"/>
</dbReference>